<keyword evidence="1" id="KW-0175">Coiled coil</keyword>
<evidence type="ECO:0000313" key="2">
    <source>
        <dbReference type="EMBL" id="KXA38885.1"/>
    </source>
</evidence>
<evidence type="ECO:0000313" key="3">
    <source>
        <dbReference type="Proteomes" id="UP000070063"/>
    </source>
</evidence>
<gene>
    <name evidence="2" type="ORF">HMPREF3225_00990</name>
</gene>
<dbReference type="RefSeq" id="WP_060795417.1">
    <property type="nucleotide sequence ID" value="NZ_CP041726.1"/>
</dbReference>
<organism evidence="2 3">
    <name type="scientific">Staphylococcus lugdunensis</name>
    <dbReference type="NCBI Taxonomy" id="28035"/>
    <lineage>
        <taxon>Bacteria</taxon>
        <taxon>Bacillati</taxon>
        <taxon>Bacillota</taxon>
        <taxon>Bacilli</taxon>
        <taxon>Bacillales</taxon>
        <taxon>Staphylococcaceae</taxon>
        <taxon>Staphylococcus</taxon>
    </lineage>
</organism>
<dbReference type="Proteomes" id="UP000070063">
    <property type="component" value="Unassembled WGS sequence"/>
</dbReference>
<name>A0ABD4EGK6_STALU</name>
<dbReference type="AlphaFoldDB" id="A0ABD4EGK6"/>
<protein>
    <submittedName>
        <fullName evidence="2">Pathogenicity island family protein</fullName>
    </submittedName>
</protein>
<comment type="caution">
    <text evidence="2">The sequence shown here is derived from an EMBL/GenBank/DDBJ whole genome shotgun (WGS) entry which is preliminary data.</text>
</comment>
<evidence type="ECO:0000256" key="1">
    <source>
        <dbReference type="SAM" id="Coils"/>
    </source>
</evidence>
<sequence length="196" mass="23546">MKTEKYFNEYNEYVTGQNVSINELEKEKHELKLKIDDDKAKYKELVANAEDDKADELYSTFDINEKKLKALNKRLETKKEVFQEAKRKKAIELIKYQADLPNLYQNVKDELISKIKAITEEYNKVIDEIDEINNKYDDEFNRFVGVYDRLELYDDEEAKKELRNYYRSDKVNEYINGSDLPYEYRKKLVFRGANNE</sequence>
<accession>A0ABD4EGK6</accession>
<reference evidence="2 3" key="1">
    <citation type="submission" date="2016-01" db="EMBL/GenBank/DDBJ databases">
        <authorList>
            <person name="Mitreva M."/>
            <person name="Pepin K.H."/>
            <person name="Mihindukulasuriya K.A."/>
            <person name="Fulton R."/>
            <person name="Fronick C."/>
            <person name="O'Laughlin M."/>
            <person name="Miner T."/>
            <person name="Herter B."/>
            <person name="Rosa B.A."/>
            <person name="Cordes M."/>
            <person name="Tomlinson C."/>
            <person name="Wollam A."/>
            <person name="Palsikar V.B."/>
            <person name="Mardis E.R."/>
            <person name="Wilson R.K."/>
        </authorList>
    </citation>
    <scope>NUCLEOTIDE SEQUENCE [LARGE SCALE GENOMIC DNA]</scope>
    <source>
        <strain evidence="2 3">MJR7738</strain>
    </source>
</reference>
<feature type="coiled-coil region" evidence="1">
    <location>
        <begin position="21"/>
        <end position="135"/>
    </location>
</feature>
<proteinExistence type="predicted"/>
<dbReference type="EMBL" id="LRQI01000036">
    <property type="protein sequence ID" value="KXA38885.1"/>
    <property type="molecule type" value="Genomic_DNA"/>
</dbReference>